<dbReference type="EMBL" id="HBIW01006832">
    <property type="protein sequence ID" value="CAE0690282.1"/>
    <property type="molecule type" value="Transcribed_RNA"/>
</dbReference>
<dbReference type="Proteomes" id="UP000789595">
    <property type="component" value="Unassembled WGS sequence"/>
</dbReference>
<gene>
    <name evidence="1" type="ORF">PCAL00307_LOCUS5717</name>
    <name evidence="2" type="ORF">PECAL_4P17110</name>
</gene>
<organism evidence="1">
    <name type="scientific">Pelagomonas calceolata</name>
    <dbReference type="NCBI Taxonomy" id="35677"/>
    <lineage>
        <taxon>Eukaryota</taxon>
        <taxon>Sar</taxon>
        <taxon>Stramenopiles</taxon>
        <taxon>Ochrophyta</taxon>
        <taxon>Pelagophyceae</taxon>
        <taxon>Pelagomonadales</taxon>
        <taxon>Pelagomonadaceae</taxon>
        <taxon>Pelagomonas</taxon>
    </lineage>
</organism>
<proteinExistence type="predicted"/>
<sequence>MVAEAWCGHLCRVKANQGAVVRAGRALDSELIGELPTGAEVRVWESGFHLKGDGTKIGRCRVTEPLNGWLSAKCVEVLPQGVRGGPVPRCDDYEACFEPAEPQRAVKKDDGPPKTYVPASIKCVVLNVPEEERNGITNFKVGWAHGQTTVVTDKESRANTELYQWTKGKDGGPPELSARLSFHGFASRALPPGKTMKG</sequence>
<reference evidence="2" key="2">
    <citation type="submission" date="2021-11" db="EMBL/GenBank/DDBJ databases">
        <authorList>
            <consortium name="Genoscope - CEA"/>
            <person name="William W."/>
        </authorList>
    </citation>
    <scope>NUCLEOTIDE SEQUENCE</scope>
</reference>
<evidence type="ECO:0000313" key="1">
    <source>
        <dbReference type="EMBL" id="CAE0690282.1"/>
    </source>
</evidence>
<dbReference type="EMBL" id="CAKKNE010000004">
    <property type="protein sequence ID" value="CAH0374432.1"/>
    <property type="molecule type" value="Genomic_DNA"/>
</dbReference>
<protein>
    <submittedName>
        <fullName evidence="1">Uncharacterized protein</fullName>
    </submittedName>
</protein>
<reference evidence="1" key="1">
    <citation type="submission" date="2021-01" db="EMBL/GenBank/DDBJ databases">
        <authorList>
            <person name="Corre E."/>
            <person name="Pelletier E."/>
            <person name="Niang G."/>
            <person name="Scheremetjew M."/>
            <person name="Finn R."/>
            <person name="Kale V."/>
            <person name="Holt S."/>
            <person name="Cochrane G."/>
            <person name="Meng A."/>
            <person name="Brown T."/>
            <person name="Cohen L."/>
        </authorList>
    </citation>
    <scope>NUCLEOTIDE SEQUENCE</scope>
    <source>
        <strain evidence="1">CCMP1756</strain>
    </source>
</reference>
<evidence type="ECO:0000313" key="2">
    <source>
        <dbReference type="EMBL" id="CAH0374432.1"/>
    </source>
</evidence>
<dbReference type="AlphaFoldDB" id="A0A7S4E577"/>
<name>A0A7S4E577_9STRA</name>
<evidence type="ECO:0000313" key="3">
    <source>
        <dbReference type="Proteomes" id="UP000789595"/>
    </source>
</evidence>
<dbReference type="OrthoDB" id="10366915at2759"/>
<accession>A0A7S4E577</accession>
<keyword evidence="3" id="KW-1185">Reference proteome</keyword>